<dbReference type="InterPro" id="IPR041712">
    <property type="entry name" value="DHPS-like_MBL-fold"/>
</dbReference>
<dbReference type="KEGG" id="mets:DK389_28035"/>
<dbReference type="EMBL" id="CP029550">
    <property type="protein sequence ID" value="AWN43656.1"/>
    <property type="molecule type" value="Genomic_DNA"/>
</dbReference>
<dbReference type="Pfam" id="PF00753">
    <property type="entry name" value="Lactamase_B"/>
    <property type="match status" value="1"/>
</dbReference>
<evidence type="ECO:0000313" key="3">
    <source>
        <dbReference type="Proteomes" id="UP000245926"/>
    </source>
</evidence>
<dbReference type="CDD" id="cd07713">
    <property type="entry name" value="DHPS-like_MBL-fold"/>
    <property type="match status" value="1"/>
</dbReference>
<dbReference type="Gene3D" id="3.60.15.10">
    <property type="entry name" value="Ribonuclease Z/Hydroxyacylglutathione hydrolase-like"/>
    <property type="match status" value="1"/>
</dbReference>
<evidence type="ECO:0000259" key="1">
    <source>
        <dbReference type="Pfam" id="PF00753"/>
    </source>
</evidence>
<dbReference type="GO" id="GO:0016787">
    <property type="term" value="F:hydrolase activity"/>
    <property type="evidence" value="ECO:0007669"/>
    <property type="project" value="UniProtKB-KW"/>
</dbReference>
<dbReference type="GO" id="GO:0016740">
    <property type="term" value="F:transferase activity"/>
    <property type="evidence" value="ECO:0007669"/>
    <property type="project" value="TreeGrafter"/>
</dbReference>
<dbReference type="PANTHER" id="PTHR13754:SF13">
    <property type="entry name" value="METALLO-BETA-LACTAMASE SUPERFAMILY PROTEIN (AFU_ORTHOLOGUE AFUA_3G07630)"/>
    <property type="match status" value="1"/>
</dbReference>
<organism evidence="2 3">
    <name type="scientific">Methylobacterium durans</name>
    <dbReference type="NCBI Taxonomy" id="2202825"/>
    <lineage>
        <taxon>Bacteria</taxon>
        <taxon>Pseudomonadati</taxon>
        <taxon>Pseudomonadota</taxon>
        <taxon>Alphaproteobacteria</taxon>
        <taxon>Hyphomicrobiales</taxon>
        <taxon>Methylobacteriaceae</taxon>
        <taxon>Methylobacterium</taxon>
    </lineage>
</organism>
<sequence>MAVFVDPASPGRASAQRLSRARITCDDPARRDILCGGGAAALSLLLAGLLGDAPPALAEAVTGPVPELDAVAVRIVTDSYQFAVAPGRKLDGLAVEHFGWGIGPDHPPGPTPVSEFGLSMHVTSRRGEESRQTLVDFGFTPEALVNNLRLLGVRPSEIDALVLSHGHYDHFGGLAGFLGQNRGQLKPGLPFHVGGEDCFCAREWTAPPAKGDFGVIDRQALKAANLAVTATERPALVAGHGFTSGQIDQRSFETLLSPSAMKLGLTHGSGCDPAGLAGGGPGPIPDQFRHEIATAYNLKGQGLIILTSCSHRGVVNAIRQAQAVSGVQRVHAVIGGFHLAPYQPDYVRQTLAALKEIGPNFVVPLHCTGEAFYEIAKAEMPTKLVRAYTGTRLVFNGSAT</sequence>
<keyword evidence="2" id="KW-0378">Hydrolase</keyword>
<dbReference type="PROSITE" id="PS51318">
    <property type="entry name" value="TAT"/>
    <property type="match status" value="1"/>
</dbReference>
<gene>
    <name evidence="2" type="ORF">DK389_28035</name>
</gene>
<accession>A0A2U8WEB8</accession>
<reference evidence="3" key="1">
    <citation type="submission" date="2018-05" db="EMBL/GenBank/DDBJ databases">
        <title>Complete Genome Sequence of Methylobacterium sp. 17SD2-17.</title>
        <authorList>
            <person name="Srinivasan S."/>
        </authorList>
    </citation>
    <scope>NUCLEOTIDE SEQUENCE [LARGE SCALE GENOMIC DNA]</scope>
    <source>
        <strain evidence="3">17SD2-17</strain>
    </source>
</reference>
<protein>
    <submittedName>
        <fullName evidence="2">MBL fold metallo-hydrolase</fullName>
    </submittedName>
</protein>
<dbReference type="Proteomes" id="UP000245926">
    <property type="component" value="Chromosome"/>
</dbReference>
<name>A0A2U8WEB8_9HYPH</name>
<dbReference type="RefSeq" id="WP_109894664.1">
    <property type="nucleotide sequence ID" value="NZ_CP029550.1"/>
</dbReference>
<dbReference type="InterPro" id="IPR001279">
    <property type="entry name" value="Metallo-B-lactamas"/>
</dbReference>
<keyword evidence="3" id="KW-1185">Reference proteome</keyword>
<dbReference type="PANTHER" id="PTHR13754">
    <property type="entry name" value="METALLO-BETA-LACTAMASE SUPERFAMILY PROTEIN"/>
    <property type="match status" value="1"/>
</dbReference>
<dbReference type="InterPro" id="IPR052926">
    <property type="entry name" value="Metallo-beta-lactamase_dom"/>
</dbReference>
<evidence type="ECO:0000313" key="2">
    <source>
        <dbReference type="EMBL" id="AWN43656.1"/>
    </source>
</evidence>
<dbReference type="InterPro" id="IPR036866">
    <property type="entry name" value="RibonucZ/Hydroxyglut_hydro"/>
</dbReference>
<feature type="domain" description="Metallo-beta-lactamase" evidence="1">
    <location>
        <begin position="133"/>
        <end position="179"/>
    </location>
</feature>
<proteinExistence type="predicted"/>
<dbReference type="OrthoDB" id="9803916at2"/>
<dbReference type="AlphaFoldDB" id="A0A2U8WEB8"/>
<dbReference type="InterPro" id="IPR006311">
    <property type="entry name" value="TAT_signal"/>
</dbReference>
<dbReference type="SUPFAM" id="SSF56281">
    <property type="entry name" value="Metallo-hydrolase/oxidoreductase"/>
    <property type="match status" value="1"/>
</dbReference>